<dbReference type="AlphaFoldDB" id="A0A3A9Z9V6"/>
<dbReference type="GO" id="GO:0004066">
    <property type="term" value="F:asparagine synthase (glutamine-hydrolyzing) activity"/>
    <property type="evidence" value="ECO:0007669"/>
    <property type="project" value="InterPro"/>
</dbReference>
<evidence type="ECO:0000313" key="2">
    <source>
        <dbReference type="EMBL" id="RKN45043.1"/>
    </source>
</evidence>
<accession>A0A3A9Z9V6</accession>
<evidence type="ECO:0000313" key="3">
    <source>
        <dbReference type="Proteomes" id="UP000272474"/>
    </source>
</evidence>
<protein>
    <submittedName>
        <fullName evidence="2">Asparagine synthetase B family protein</fullName>
    </submittedName>
</protein>
<comment type="caution">
    <text evidence="2">The sequence shown here is derived from an EMBL/GenBank/DDBJ whole genome shotgun (WGS) entry which is preliminary data.</text>
</comment>
<organism evidence="2 3">
    <name type="scientific">Streptomyces hoynatensis</name>
    <dbReference type="NCBI Taxonomy" id="1141874"/>
    <lineage>
        <taxon>Bacteria</taxon>
        <taxon>Bacillati</taxon>
        <taxon>Actinomycetota</taxon>
        <taxon>Actinomycetes</taxon>
        <taxon>Kitasatosporales</taxon>
        <taxon>Streptomycetaceae</taxon>
        <taxon>Streptomyces</taxon>
    </lineage>
</organism>
<dbReference type="EMBL" id="RBAL01000003">
    <property type="protein sequence ID" value="RKN45043.1"/>
    <property type="molecule type" value="Genomic_DNA"/>
</dbReference>
<dbReference type="RefSeq" id="WP_120677044.1">
    <property type="nucleotide sequence ID" value="NZ_RBAL01000003.1"/>
</dbReference>
<proteinExistence type="predicted"/>
<feature type="domain" description="Asparagine synthetase" evidence="1">
    <location>
        <begin position="206"/>
        <end position="591"/>
    </location>
</feature>
<sequence>MWFAVLPDGQAARTAARLLGERAGRLIAHGSGRPWLLGRWPDDQVVVAEAGRARLAVIGRCPVTAGELSAMLGGMESVEGVERIARRLAGSFHLVASIGGRVRVRGSASGVRRVFHARLDGATVGAGRCDVLAAAIDAPVDERVLAARLLTPGALPMVEESSAWRGVTAVPPDHCLLLEPDGGASTGRWWQVPEPAVSLADGALAVREALSAAVDSCTVGGGTVSADLSGGLDSTSLCFLASRGRAALVTNHHRGTDPHNDDAGWAGQAAAALPDARHLTVSRERTPMWFAGLNGAPTGLEDPGAWPRNPARLNDVTGRMTAAGSRLHLTGSGGDEVFRLSPRHLHDLVRDHPLRALPRIRAHRLHHRQPLWSLLRALGERGTYRGWLTRAAEDLAAGGQAPRWPSMSWGPAPAMPPWTTSAGVETARALLREAAATRPEPFATRRAQHIAVQYARTAGAGVRWLGQAARRAGLPQAAPCLDDNVLDAALSVRMEDRERPGRYKPLLTAAMEGIVPAPLLTRTTKGDYSADFYASLHRHRGELLEFFGDSLLAGRGLIDAGALRAALLAPHPTPHILSPLLQTLACEAWLRAQPASCP</sequence>
<dbReference type="Proteomes" id="UP000272474">
    <property type="component" value="Unassembled WGS sequence"/>
</dbReference>
<dbReference type="OrthoDB" id="7053173at2"/>
<dbReference type="GO" id="GO:0006529">
    <property type="term" value="P:asparagine biosynthetic process"/>
    <property type="evidence" value="ECO:0007669"/>
    <property type="project" value="InterPro"/>
</dbReference>
<reference evidence="2 3" key="1">
    <citation type="journal article" date="2014" name="Int. J. Syst. Evol. Microbiol.">
        <title>Streptomyces hoynatensis sp. nov., isolated from deep marine sediment.</title>
        <authorList>
            <person name="Veyisoglu A."/>
            <person name="Sahin N."/>
        </authorList>
    </citation>
    <scope>NUCLEOTIDE SEQUENCE [LARGE SCALE GENOMIC DNA]</scope>
    <source>
        <strain evidence="2 3">KCTC 29097</strain>
    </source>
</reference>
<evidence type="ECO:0000259" key="1">
    <source>
        <dbReference type="Pfam" id="PF00733"/>
    </source>
</evidence>
<dbReference type="InterPro" id="IPR001962">
    <property type="entry name" value="Asn_synthase"/>
</dbReference>
<dbReference type="InterPro" id="IPR014729">
    <property type="entry name" value="Rossmann-like_a/b/a_fold"/>
</dbReference>
<dbReference type="Pfam" id="PF00733">
    <property type="entry name" value="Asn_synthase"/>
    <property type="match status" value="1"/>
</dbReference>
<keyword evidence="3" id="KW-1185">Reference proteome</keyword>
<dbReference type="Gene3D" id="3.40.50.620">
    <property type="entry name" value="HUPs"/>
    <property type="match status" value="1"/>
</dbReference>
<dbReference type="SUPFAM" id="SSF52402">
    <property type="entry name" value="Adenine nucleotide alpha hydrolases-like"/>
    <property type="match status" value="1"/>
</dbReference>
<name>A0A3A9Z9V6_9ACTN</name>
<gene>
    <name evidence="2" type="ORF">D7294_08100</name>
</gene>